<protein>
    <submittedName>
        <fullName evidence="1">Uncharacterized protein</fullName>
    </submittedName>
</protein>
<proteinExistence type="predicted"/>
<name>A0A5Q4ZFQ0_9BURK</name>
<reference evidence="1 2" key="1">
    <citation type="submission" date="2019-08" db="EMBL/GenBank/DDBJ databases">
        <authorList>
            <person name="Herpell B J."/>
        </authorList>
    </citation>
    <scope>NUCLEOTIDE SEQUENCE [LARGE SCALE GENOMIC DNA]</scope>
    <source>
        <strain evidence="2">Msb3</strain>
    </source>
</reference>
<sequence length="220" mass="25133">MTRYTNAVLSRHKLMGQVRQCVRLIHHHCHCLRYRITRVVLPHPKLRRPIIVPFEWMRRNLHSHAPRQLMHLEDESLCGYSMRRLLSVGQSGEQFIDLACVHMIIAHALREIGDRALNRALYAGGNGHKDKALSTCDFFLGLCAEFTVALLLNHGNSNGNDDCDYRAHGLHPSCDRRCIELRPVNSIVEQHSNNCRHYQSNVPVHNANHLISPFFGGIVA</sequence>
<gene>
    <name evidence="1" type="ORF">PDMSB3_2004</name>
</gene>
<keyword evidence="2" id="KW-1185">Reference proteome</keyword>
<dbReference type="EMBL" id="LR699553">
    <property type="protein sequence ID" value="VVD28460.1"/>
    <property type="molecule type" value="Genomic_DNA"/>
</dbReference>
<dbReference type="Proteomes" id="UP000325811">
    <property type="component" value="Chromosome I"/>
</dbReference>
<dbReference type="AlphaFoldDB" id="A0A5Q4ZFQ0"/>
<evidence type="ECO:0000313" key="2">
    <source>
        <dbReference type="Proteomes" id="UP000325811"/>
    </source>
</evidence>
<organism evidence="1 2">
    <name type="scientific">Paraburkholderia dioscoreae</name>
    <dbReference type="NCBI Taxonomy" id="2604047"/>
    <lineage>
        <taxon>Bacteria</taxon>
        <taxon>Pseudomonadati</taxon>
        <taxon>Pseudomonadota</taxon>
        <taxon>Betaproteobacteria</taxon>
        <taxon>Burkholderiales</taxon>
        <taxon>Burkholderiaceae</taxon>
        <taxon>Paraburkholderia</taxon>
    </lineage>
</organism>
<dbReference type="KEGG" id="pdio:PDMSB3_2004"/>
<accession>A0A5Q4ZFQ0</accession>
<evidence type="ECO:0000313" key="1">
    <source>
        <dbReference type="EMBL" id="VVD28460.1"/>
    </source>
</evidence>